<dbReference type="EMBL" id="JACHXF010000017">
    <property type="protein sequence ID" value="MBB3099089.1"/>
    <property type="molecule type" value="Genomic_DNA"/>
</dbReference>
<sequence>MTGMREVSMPELTDEQRRVHRAGEALHRDGASPAGALDLLAAIVEDRTWERMCDAKGVSFAGRFRDFVEARKPFGLGFDPDQLPKVLGLRHPHEAVPKVAYRIAAMRDQVKTLLLSEIPIASSRGGDRRSDYLQNSATVLKRETADHILSRLKSSAPEMAARVISGELTANAAAHQLGWRRPRIVVSSPERVAEALRRTMDPDDIKRLAAILGGDE</sequence>
<comment type="caution">
    <text evidence="1">The sequence shown here is derived from an EMBL/GenBank/DDBJ whole genome shotgun (WGS) entry which is preliminary data.</text>
</comment>
<dbReference type="RefSeq" id="WP_183225164.1">
    <property type="nucleotide sequence ID" value="NZ_BMPW01000020.1"/>
</dbReference>
<gene>
    <name evidence="1" type="ORF">FHR83_006795</name>
</gene>
<keyword evidence="2" id="KW-1185">Reference proteome</keyword>
<reference evidence="1 2" key="1">
    <citation type="submission" date="2020-08" db="EMBL/GenBank/DDBJ databases">
        <title>Genomic Encyclopedia of Type Strains, Phase III (KMG-III): the genomes of soil and plant-associated and newly described type strains.</title>
        <authorList>
            <person name="Whitman W."/>
        </authorList>
    </citation>
    <scope>NUCLEOTIDE SEQUENCE [LARGE SCALE GENOMIC DNA]</scope>
    <source>
        <strain evidence="1 2">CECT 3287</strain>
    </source>
</reference>
<accession>A0A7W5ANL4</accession>
<evidence type="ECO:0000313" key="2">
    <source>
        <dbReference type="Proteomes" id="UP000590749"/>
    </source>
</evidence>
<dbReference type="AlphaFoldDB" id="A0A7W5ANL4"/>
<protein>
    <submittedName>
        <fullName evidence="1">Uncharacterized protein</fullName>
    </submittedName>
</protein>
<dbReference type="Proteomes" id="UP000590749">
    <property type="component" value="Unassembled WGS sequence"/>
</dbReference>
<name>A0A7W5ANL4_9ACTN</name>
<proteinExistence type="predicted"/>
<organism evidence="1 2">
    <name type="scientific">Actinoplanes campanulatus</name>
    <dbReference type="NCBI Taxonomy" id="113559"/>
    <lineage>
        <taxon>Bacteria</taxon>
        <taxon>Bacillati</taxon>
        <taxon>Actinomycetota</taxon>
        <taxon>Actinomycetes</taxon>
        <taxon>Micromonosporales</taxon>
        <taxon>Micromonosporaceae</taxon>
        <taxon>Actinoplanes</taxon>
    </lineage>
</organism>
<evidence type="ECO:0000313" key="1">
    <source>
        <dbReference type="EMBL" id="MBB3099089.1"/>
    </source>
</evidence>